<keyword evidence="2" id="KW-0677">Repeat</keyword>
<dbReference type="CDD" id="cd05014">
    <property type="entry name" value="SIS_Kpsf"/>
    <property type="match status" value="1"/>
</dbReference>
<feature type="site" description="Catalytically relevant" evidence="6">
    <location>
        <position position="117"/>
    </location>
</feature>
<sequence length="330" mass="34211">MTFSTIERGAEDLGTNALLTAGQRVIRREAEALVILADHLGPSFAQAAGMIMAATGRVIVSGMGKSGHVARKIAATLASTGTPAHFVHPGEASHGDLGMLTKGDVALVLSNSGETVELADIIAHTRRFGIPLIAVAAKADSTLARQSDVTLLLPNAPEACETGIVPTTSTTMMLALGDALAVALMEHRAFTPEHFRLFHPGGKLGAKLLKVRDLMHTDLPLIDAASPMTEALLMISQKGFGVVGVTEGGALAGIITDGDLRRHMDGLLSLTAGAVMTRGPRTVAPDALAEAAVNVMNERKITCLFAVDPALPGQALGIVHIHDCLRAGVV</sequence>
<keyword evidence="11" id="KW-1185">Reference proteome</keyword>
<dbReference type="CDD" id="cd04604">
    <property type="entry name" value="CBS_pair_SIS_assoc"/>
    <property type="match status" value="1"/>
</dbReference>
<evidence type="ECO:0000256" key="4">
    <source>
        <dbReference type="PIRNR" id="PIRNR004692"/>
    </source>
</evidence>
<keyword evidence="3 7" id="KW-0129">CBS domain</keyword>
<dbReference type="SUPFAM" id="SSF53697">
    <property type="entry name" value="SIS domain"/>
    <property type="match status" value="1"/>
</dbReference>
<dbReference type="InterPro" id="IPR000644">
    <property type="entry name" value="CBS_dom"/>
</dbReference>
<dbReference type="Pfam" id="PF01380">
    <property type="entry name" value="SIS"/>
    <property type="match status" value="1"/>
</dbReference>
<dbReference type="PROSITE" id="PS51371">
    <property type="entry name" value="CBS"/>
    <property type="match status" value="2"/>
</dbReference>
<dbReference type="PANTHER" id="PTHR42745:SF1">
    <property type="entry name" value="ARABINOSE 5-PHOSPHATE ISOMERASE KDSD"/>
    <property type="match status" value="1"/>
</dbReference>
<dbReference type="GO" id="GO:0097367">
    <property type="term" value="F:carbohydrate derivative binding"/>
    <property type="evidence" value="ECO:0007669"/>
    <property type="project" value="InterPro"/>
</dbReference>
<feature type="domain" description="SIS" evidence="9">
    <location>
        <begin position="47"/>
        <end position="190"/>
    </location>
</feature>
<proteinExistence type="inferred from homology"/>
<evidence type="ECO:0000256" key="6">
    <source>
        <dbReference type="PIRSR" id="PIRSR004692-3"/>
    </source>
</evidence>
<accession>A0AA37X0V1</accession>
<dbReference type="SUPFAM" id="SSF54631">
    <property type="entry name" value="CBS-domain pair"/>
    <property type="match status" value="1"/>
</dbReference>
<evidence type="ECO:0000256" key="3">
    <source>
        <dbReference type="ARBA" id="ARBA00023122"/>
    </source>
</evidence>
<comment type="caution">
    <text evidence="10">The sequence shown here is derived from an EMBL/GenBank/DDBJ whole genome shotgun (WGS) entry which is preliminary data.</text>
</comment>
<feature type="domain" description="CBS" evidence="8">
    <location>
        <begin position="215"/>
        <end position="270"/>
    </location>
</feature>
<evidence type="ECO:0000256" key="5">
    <source>
        <dbReference type="PIRSR" id="PIRSR004692-2"/>
    </source>
</evidence>
<dbReference type="GO" id="GO:0005975">
    <property type="term" value="P:carbohydrate metabolic process"/>
    <property type="evidence" value="ECO:0007669"/>
    <property type="project" value="InterPro"/>
</dbReference>
<dbReference type="InterPro" id="IPR046342">
    <property type="entry name" value="CBS_dom_sf"/>
</dbReference>
<feature type="site" description="Catalytically relevant" evidence="6">
    <location>
        <position position="65"/>
    </location>
</feature>
<dbReference type="EMBL" id="BSPP01000004">
    <property type="protein sequence ID" value="GLS86165.1"/>
    <property type="molecule type" value="Genomic_DNA"/>
</dbReference>
<evidence type="ECO:0000259" key="8">
    <source>
        <dbReference type="PROSITE" id="PS51371"/>
    </source>
</evidence>
<dbReference type="InterPro" id="IPR001347">
    <property type="entry name" value="SIS_dom"/>
</dbReference>
<evidence type="ECO:0000256" key="2">
    <source>
        <dbReference type="ARBA" id="ARBA00022737"/>
    </source>
</evidence>
<comment type="similarity">
    <text evidence="1 4">Belongs to the SIS family. GutQ/KpsF subfamily.</text>
</comment>
<name>A0AA37X0V1_9RHOB</name>
<dbReference type="NCBIfam" id="TIGR00393">
    <property type="entry name" value="kpsF"/>
    <property type="match status" value="1"/>
</dbReference>
<dbReference type="PANTHER" id="PTHR42745">
    <property type="match status" value="1"/>
</dbReference>
<feature type="domain" description="CBS" evidence="8">
    <location>
        <begin position="276"/>
        <end position="330"/>
    </location>
</feature>
<evidence type="ECO:0000256" key="7">
    <source>
        <dbReference type="PROSITE-ProRule" id="PRU00703"/>
    </source>
</evidence>
<protein>
    <submittedName>
        <fullName evidence="10">KpsF/GutQ protein</fullName>
    </submittedName>
</protein>
<dbReference type="InterPro" id="IPR004800">
    <property type="entry name" value="KdsD/KpsF-type"/>
</dbReference>
<evidence type="ECO:0000313" key="11">
    <source>
        <dbReference type="Proteomes" id="UP001157355"/>
    </source>
</evidence>
<dbReference type="PIRSF" id="PIRSF004692">
    <property type="entry name" value="KdsD_KpsF"/>
    <property type="match status" value="1"/>
</dbReference>
<dbReference type="Proteomes" id="UP001157355">
    <property type="component" value="Unassembled WGS sequence"/>
</dbReference>
<feature type="binding site" evidence="5">
    <location>
        <position position="88"/>
    </location>
    <ligand>
        <name>Zn(2+)</name>
        <dbReference type="ChEBI" id="CHEBI:29105"/>
    </ligand>
</feature>
<dbReference type="Pfam" id="PF00571">
    <property type="entry name" value="CBS"/>
    <property type="match status" value="2"/>
</dbReference>
<gene>
    <name evidence="10" type="primary">GutQ</name>
    <name evidence="10" type="ORF">GCM10010873_11390</name>
</gene>
<evidence type="ECO:0000313" key="10">
    <source>
        <dbReference type="EMBL" id="GLS86165.1"/>
    </source>
</evidence>
<feature type="site" description="Catalytically relevant" evidence="6">
    <location>
        <position position="158"/>
    </location>
</feature>
<feature type="site" description="Catalytically relevant" evidence="6">
    <location>
        <position position="199"/>
    </location>
</feature>
<dbReference type="GO" id="GO:1901135">
    <property type="term" value="P:carbohydrate derivative metabolic process"/>
    <property type="evidence" value="ECO:0007669"/>
    <property type="project" value="InterPro"/>
</dbReference>
<dbReference type="RefSeq" id="WP_284324368.1">
    <property type="nucleotide sequence ID" value="NZ_BSPP01000004.1"/>
</dbReference>
<dbReference type="InterPro" id="IPR050986">
    <property type="entry name" value="GutQ/KpsF_isomerases"/>
</dbReference>
<dbReference type="InterPro" id="IPR035474">
    <property type="entry name" value="SIS_Kpsf"/>
</dbReference>
<organism evidence="10 11">
    <name type="scientific">Cypionkella aquatica</name>
    <dbReference type="NCBI Taxonomy" id="1756042"/>
    <lineage>
        <taxon>Bacteria</taxon>
        <taxon>Pseudomonadati</taxon>
        <taxon>Pseudomonadota</taxon>
        <taxon>Alphaproteobacteria</taxon>
        <taxon>Rhodobacterales</taxon>
        <taxon>Paracoccaceae</taxon>
        <taxon>Cypionkella</taxon>
    </lineage>
</organism>
<dbReference type="InterPro" id="IPR046348">
    <property type="entry name" value="SIS_dom_sf"/>
</dbReference>
<dbReference type="PROSITE" id="PS51464">
    <property type="entry name" value="SIS"/>
    <property type="match status" value="1"/>
</dbReference>
<dbReference type="FunFam" id="3.40.50.10490:FF:000011">
    <property type="entry name" value="Arabinose 5-phosphate isomerase"/>
    <property type="match status" value="1"/>
</dbReference>
<dbReference type="SMART" id="SM00116">
    <property type="entry name" value="CBS"/>
    <property type="match status" value="2"/>
</dbReference>
<dbReference type="GO" id="GO:0019146">
    <property type="term" value="F:arabinose-5-phosphate isomerase activity"/>
    <property type="evidence" value="ECO:0007669"/>
    <property type="project" value="UniProtKB-ARBA"/>
</dbReference>
<dbReference type="GO" id="GO:0046872">
    <property type="term" value="F:metal ion binding"/>
    <property type="evidence" value="ECO:0007669"/>
    <property type="project" value="UniProtKB-KW"/>
</dbReference>
<evidence type="ECO:0000256" key="1">
    <source>
        <dbReference type="ARBA" id="ARBA00008165"/>
    </source>
</evidence>
<dbReference type="AlphaFoldDB" id="A0AA37X0V1"/>
<reference evidence="10 11" key="1">
    <citation type="journal article" date="2014" name="Int. J. Syst. Evol. Microbiol.">
        <title>Complete genome sequence of Corynebacterium casei LMG S-19264T (=DSM 44701T), isolated from a smear-ripened cheese.</title>
        <authorList>
            <consortium name="US DOE Joint Genome Institute (JGI-PGF)"/>
            <person name="Walter F."/>
            <person name="Albersmeier A."/>
            <person name="Kalinowski J."/>
            <person name="Ruckert C."/>
        </authorList>
    </citation>
    <scope>NUCLEOTIDE SEQUENCE [LARGE SCALE GENOMIC DNA]</scope>
    <source>
        <strain evidence="10 11">NBRC 111766</strain>
    </source>
</reference>
<keyword evidence="5" id="KW-0479">Metal-binding</keyword>
<dbReference type="Gene3D" id="3.10.580.10">
    <property type="entry name" value="CBS-domain"/>
    <property type="match status" value="1"/>
</dbReference>
<keyword evidence="5" id="KW-0862">Zinc</keyword>
<dbReference type="Gene3D" id="3.40.50.10490">
    <property type="entry name" value="Glucose-6-phosphate isomerase like protein, domain 1"/>
    <property type="match status" value="1"/>
</dbReference>
<evidence type="ECO:0000259" key="9">
    <source>
        <dbReference type="PROSITE" id="PS51464"/>
    </source>
</evidence>